<keyword evidence="2" id="KW-1185">Reference proteome</keyword>
<sequence>MNTLDVLQRNYSEPDECAYIVRFPGLGCTPRTAFHRTIPLPPFETLTAQIMFFQDIVPEKMPLSRMLRTLSRVISRVLQPRWSQDGQFSISTVSLLVLDLSAEHYPTHALFAFSPRDPSRMSMYLVHSIVLEMFCPALHASLPFSPTSCMTFTPTIRPRVIIVPAHPICIAYPEAFGVLLPYFYERDTHFLVSQCLPLFKWIRTSQDPFAELEDESSRVSLGYFLAQMAPYMTLIEHTVKTTMLARTAWQLIVLDDKLWRVLKCCYDILLNALAFTTTGQSLKDLLNEE</sequence>
<comment type="caution">
    <text evidence="1">The sequence shown here is derived from an EMBL/GenBank/DDBJ whole genome shotgun (WGS) entry which is preliminary data.</text>
</comment>
<name>A0ABQ8UWF4_9AGAR</name>
<reference evidence="1" key="1">
    <citation type="submission" date="2022-08" db="EMBL/GenBank/DDBJ databases">
        <title>A Global Phylogenomic Analysis of the Shiitake Genus Lentinula.</title>
        <authorList>
            <consortium name="DOE Joint Genome Institute"/>
            <person name="Sierra-Patev S."/>
            <person name="Min B."/>
            <person name="Naranjo-Ortiz M."/>
            <person name="Looney B."/>
            <person name="Konkel Z."/>
            <person name="Slot J.C."/>
            <person name="Sakamoto Y."/>
            <person name="Steenwyk J.L."/>
            <person name="Rokas A."/>
            <person name="Carro J."/>
            <person name="Camarero S."/>
            <person name="Ferreira P."/>
            <person name="Molpeceres G."/>
            <person name="Ruiz-Duenas F.J."/>
            <person name="Serrano A."/>
            <person name="Henrissat B."/>
            <person name="Drula E."/>
            <person name="Hughes K.W."/>
            <person name="Mata J.L."/>
            <person name="Ishikawa N.K."/>
            <person name="Vargas-Isla R."/>
            <person name="Ushijima S."/>
            <person name="Smith C.A."/>
            <person name="Ahrendt S."/>
            <person name="Andreopoulos W."/>
            <person name="He G."/>
            <person name="Labutti K."/>
            <person name="Lipzen A."/>
            <person name="Ng V."/>
            <person name="Riley R."/>
            <person name="Sandor L."/>
            <person name="Barry K."/>
            <person name="Martinez A.T."/>
            <person name="Xiao Y."/>
            <person name="Gibbons J.G."/>
            <person name="Terashima K."/>
            <person name="Grigoriev I.V."/>
            <person name="Hibbett D.S."/>
        </authorList>
    </citation>
    <scope>NUCLEOTIDE SEQUENCE</scope>
    <source>
        <strain evidence="1">RHP3577 ss4</strain>
    </source>
</reference>
<evidence type="ECO:0000313" key="1">
    <source>
        <dbReference type="EMBL" id="KAJ4463826.1"/>
    </source>
</evidence>
<gene>
    <name evidence="1" type="ORF">C8R41DRAFT_142584</name>
</gene>
<proteinExistence type="predicted"/>
<dbReference type="Proteomes" id="UP001150217">
    <property type="component" value="Unassembled WGS sequence"/>
</dbReference>
<organism evidence="1 2">
    <name type="scientific">Lentinula lateritia</name>
    <dbReference type="NCBI Taxonomy" id="40482"/>
    <lineage>
        <taxon>Eukaryota</taxon>
        <taxon>Fungi</taxon>
        <taxon>Dikarya</taxon>
        <taxon>Basidiomycota</taxon>
        <taxon>Agaricomycotina</taxon>
        <taxon>Agaricomycetes</taxon>
        <taxon>Agaricomycetidae</taxon>
        <taxon>Agaricales</taxon>
        <taxon>Marasmiineae</taxon>
        <taxon>Omphalotaceae</taxon>
        <taxon>Lentinula</taxon>
    </lineage>
</organism>
<accession>A0ABQ8UWF4</accession>
<evidence type="ECO:0000313" key="2">
    <source>
        <dbReference type="Proteomes" id="UP001150217"/>
    </source>
</evidence>
<protein>
    <submittedName>
        <fullName evidence="1">Uncharacterized protein</fullName>
    </submittedName>
</protein>
<dbReference type="EMBL" id="JANVFT010000152">
    <property type="protein sequence ID" value="KAJ4463826.1"/>
    <property type="molecule type" value="Genomic_DNA"/>
</dbReference>